<dbReference type="Proteomes" id="UP001175228">
    <property type="component" value="Unassembled WGS sequence"/>
</dbReference>
<dbReference type="Pfam" id="PF18803">
    <property type="entry name" value="CxC2"/>
    <property type="match status" value="1"/>
</dbReference>
<gene>
    <name evidence="3" type="ORF">EDD18DRAFT_1368432</name>
</gene>
<dbReference type="Pfam" id="PF18758">
    <property type="entry name" value="KDZ"/>
    <property type="match status" value="1"/>
</dbReference>
<comment type="caution">
    <text evidence="3">The sequence shown here is derived from an EMBL/GenBank/DDBJ whole genome shotgun (WGS) entry which is preliminary data.</text>
</comment>
<feature type="domain" description="CxC2-like cysteine cluster KDZ transposase-associated" evidence="2">
    <location>
        <begin position="179"/>
        <end position="285"/>
    </location>
</feature>
<evidence type="ECO:0000313" key="4">
    <source>
        <dbReference type="Proteomes" id="UP001175228"/>
    </source>
</evidence>
<evidence type="ECO:0000256" key="1">
    <source>
        <dbReference type="SAM" id="MobiDB-lite"/>
    </source>
</evidence>
<evidence type="ECO:0000313" key="3">
    <source>
        <dbReference type="EMBL" id="KAK0473836.1"/>
    </source>
</evidence>
<dbReference type="PANTHER" id="PTHR33096:SF1">
    <property type="entry name" value="CXC1-LIKE CYSTEINE CLUSTER ASSOCIATED WITH KDZ TRANSPOSASES DOMAIN-CONTAINING PROTEIN"/>
    <property type="match status" value="1"/>
</dbReference>
<dbReference type="EMBL" id="JAUEPU010000193">
    <property type="protein sequence ID" value="KAK0473836.1"/>
    <property type="molecule type" value="Genomic_DNA"/>
</dbReference>
<name>A0AA39NXR5_9AGAR</name>
<protein>
    <recommendedName>
        <fullName evidence="2">CxC2-like cysteine cluster KDZ transposase-associated domain-containing protein</fullName>
    </recommendedName>
</protein>
<organism evidence="3 4">
    <name type="scientific">Armillaria luteobubalina</name>
    <dbReference type="NCBI Taxonomy" id="153913"/>
    <lineage>
        <taxon>Eukaryota</taxon>
        <taxon>Fungi</taxon>
        <taxon>Dikarya</taxon>
        <taxon>Basidiomycota</taxon>
        <taxon>Agaricomycotina</taxon>
        <taxon>Agaricomycetes</taxon>
        <taxon>Agaricomycetidae</taxon>
        <taxon>Agaricales</taxon>
        <taxon>Marasmiineae</taxon>
        <taxon>Physalacriaceae</taxon>
        <taxon>Armillaria</taxon>
    </lineage>
</organism>
<accession>A0AA39NXR5</accession>
<feature type="region of interest" description="Disordered" evidence="1">
    <location>
        <begin position="995"/>
        <end position="1016"/>
    </location>
</feature>
<dbReference type="InterPro" id="IPR040521">
    <property type="entry name" value="KDZ"/>
</dbReference>
<dbReference type="PANTHER" id="PTHR33096">
    <property type="entry name" value="CXC2 DOMAIN-CONTAINING PROTEIN"/>
    <property type="match status" value="1"/>
</dbReference>
<evidence type="ECO:0000259" key="2">
    <source>
        <dbReference type="Pfam" id="PF18803"/>
    </source>
</evidence>
<dbReference type="InterPro" id="IPR041457">
    <property type="entry name" value="CxC2_KDZ-assoc"/>
</dbReference>
<keyword evidence="4" id="KW-1185">Reference proteome</keyword>
<dbReference type="AlphaFoldDB" id="A0AA39NXR5"/>
<sequence length="1016" mass="116284">MPPKQKQSHVSRADDEDGTLLTQICACTISVQKGRRHRLKVAPQALPIHRNPVFSQGDWVYQDHAYDYYDPQVEARLCQLEQPKTKRNEKSDWPLRYWMDNYRQETLDEFIRLEGHGDSDAQEFCLSCRSESPRPPLFRCRDCLGTSLECGECTVAKHRDNPFHVLECWNGSFFVKVFLRELGLRIQLGHHWMSPCVNPRPGPCDFTVLHVNGIHNVCVDFCWCDRRVAPWKQLLRAELFPATVDQPKTCASFRLLEQFHALSGSGKISVYEYHNALKHLTDATGVSKLKCKYKSLLRLVRQFAHMKFTKRAGRGSVPNGIETTIAGGLALRCPACPHPGINLPADWDSAPLEYQFLYMLILALDANFRLKNLYRSSWEKDPRLHTGLAHFVEPTRYLEHVRQYATQKDISSCSGFKTLSHAETKSAVGLRATGIGMVVCARHEVIRPLAVADLQRGERYCNMDYIALSALKDSTAEEYQVKTVFFSYDIACQWKKFREQMAAFPPEMHILSRIDLHMNIHTVGRTDGEGIERCWAEINVMANSTKEMGPGNRYDTLDVQFAWHNWKKIVGLGKSLARRHVKARHKSSRHVGAFLALSEVLPDSSLKQDWTAEIEAWERDNSLPSPYFIDVKHLSEAWVVLTLKEEERQAALSDGVDIEDSSATACIEVALTVEDLQRRIRQDLQDEKDEVSVGAAKDIQKKQIILQKHMLQLRNLQAEYMPCYREIEHQMLWLPSELDRVLREKGCFLGVVVIEATLREAQCRDALSSLRSTLRARHSLFSKRNKNFRGQKQNTRVADTARRLDKQCRLAGAKYKAARVALKTLRGAGPWEDELRELHVSDMSSLHGSVLEIDDEDDLEGSASGSCSNRTRREVGEGHREISWIWLQEGALGDGSDEGLTQAVKLEWLKSHARAHRWREECLLLTEEKRRVRETLLHTARLWDSRGSSWEELEPSRVEGVRAHAARQAAVFRSVSEHFRVLWNLPEEEVVAMNDDEDSEADPDECRANNVVEQHV</sequence>
<reference evidence="3" key="1">
    <citation type="submission" date="2023-06" db="EMBL/GenBank/DDBJ databases">
        <authorList>
            <consortium name="Lawrence Berkeley National Laboratory"/>
            <person name="Ahrendt S."/>
            <person name="Sahu N."/>
            <person name="Indic B."/>
            <person name="Wong-Bajracharya J."/>
            <person name="Merenyi Z."/>
            <person name="Ke H.-M."/>
            <person name="Monk M."/>
            <person name="Kocsube S."/>
            <person name="Drula E."/>
            <person name="Lipzen A."/>
            <person name="Balint B."/>
            <person name="Henrissat B."/>
            <person name="Andreopoulos B."/>
            <person name="Martin F.M."/>
            <person name="Harder C.B."/>
            <person name="Rigling D."/>
            <person name="Ford K.L."/>
            <person name="Foster G.D."/>
            <person name="Pangilinan J."/>
            <person name="Papanicolaou A."/>
            <person name="Barry K."/>
            <person name="LaButti K."/>
            <person name="Viragh M."/>
            <person name="Koriabine M."/>
            <person name="Yan M."/>
            <person name="Riley R."/>
            <person name="Champramary S."/>
            <person name="Plett K.L."/>
            <person name="Tsai I.J."/>
            <person name="Slot J."/>
            <person name="Sipos G."/>
            <person name="Plett J."/>
            <person name="Nagy L.G."/>
            <person name="Grigoriev I.V."/>
        </authorList>
    </citation>
    <scope>NUCLEOTIDE SEQUENCE</scope>
    <source>
        <strain evidence="3">HWK02</strain>
    </source>
</reference>
<proteinExistence type="predicted"/>